<dbReference type="GeneID" id="5727737"/>
<evidence type="ECO:0000313" key="13">
    <source>
        <dbReference type="Proteomes" id="UP000006906"/>
    </source>
</evidence>
<feature type="region of interest" description="Disordered" evidence="9">
    <location>
        <begin position="1"/>
        <end position="33"/>
    </location>
</feature>
<dbReference type="GO" id="GO:0005874">
    <property type="term" value="C:microtubule"/>
    <property type="evidence" value="ECO:0007669"/>
    <property type="project" value="UniProtKB-KW"/>
</dbReference>
<evidence type="ECO:0000259" key="11">
    <source>
        <dbReference type="PROSITE" id="PS50067"/>
    </source>
</evidence>
<dbReference type="FunFam" id="3.40.850.10:FF:000044">
    <property type="entry name" value="p-loop containing nucleoside triphosphate hydrolases superfamily protein"/>
    <property type="match status" value="1"/>
</dbReference>
<dbReference type="Pfam" id="PF00307">
    <property type="entry name" value="CH"/>
    <property type="match status" value="1"/>
</dbReference>
<dbReference type="SMART" id="SM00129">
    <property type="entry name" value="KISc"/>
    <property type="match status" value="1"/>
</dbReference>
<dbReference type="Gene3D" id="3.40.850.10">
    <property type="entry name" value="Kinesin motor domain"/>
    <property type="match status" value="1"/>
</dbReference>
<feature type="compositionally biased region" description="Low complexity" evidence="9">
    <location>
        <begin position="897"/>
        <end position="909"/>
    </location>
</feature>
<reference evidence="12 13" key="1">
    <citation type="journal article" date="2007" name="Science">
        <title>The Chlamydomonas genome reveals the evolution of key animal and plant functions.</title>
        <authorList>
            <person name="Merchant S.S."/>
            <person name="Prochnik S.E."/>
            <person name="Vallon O."/>
            <person name="Harris E.H."/>
            <person name="Karpowicz S.J."/>
            <person name="Witman G.B."/>
            <person name="Terry A."/>
            <person name="Salamov A."/>
            <person name="Fritz-Laylin L.K."/>
            <person name="Marechal-Drouard L."/>
            <person name="Marshall W.F."/>
            <person name="Qu L.H."/>
            <person name="Nelson D.R."/>
            <person name="Sanderfoot A.A."/>
            <person name="Spalding M.H."/>
            <person name="Kapitonov V.V."/>
            <person name="Ren Q."/>
            <person name="Ferris P."/>
            <person name="Lindquist E."/>
            <person name="Shapiro H."/>
            <person name="Lucas S.M."/>
            <person name="Grimwood J."/>
            <person name="Schmutz J."/>
            <person name="Cardol P."/>
            <person name="Cerutti H."/>
            <person name="Chanfreau G."/>
            <person name="Chen C.L."/>
            <person name="Cognat V."/>
            <person name="Croft M.T."/>
            <person name="Dent R."/>
            <person name="Dutcher S."/>
            <person name="Fernandez E."/>
            <person name="Fukuzawa H."/>
            <person name="Gonzalez-Ballester D."/>
            <person name="Gonzalez-Halphen D."/>
            <person name="Hallmann A."/>
            <person name="Hanikenne M."/>
            <person name="Hippler M."/>
            <person name="Inwood W."/>
            <person name="Jabbari K."/>
            <person name="Kalanon M."/>
            <person name="Kuras R."/>
            <person name="Lefebvre P.A."/>
            <person name="Lemaire S.D."/>
            <person name="Lobanov A.V."/>
            <person name="Lohr M."/>
            <person name="Manuell A."/>
            <person name="Meier I."/>
            <person name="Mets L."/>
            <person name="Mittag M."/>
            <person name="Mittelmeier T."/>
            <person name="Moroney J.V."/>
            <person name="Moseley J."/>
            <person name="Napoli C."/>
            <person name="Nedelcu A.M."/>
            <person name="Niyogi K."/>
            <person name="Novoselov S.V."/>
            <person name="Paulsen I.T."/>
            <person name="Pazour G."/>
            <person name="Purton S."/>
            <person name="Ral J.P."/>
            <person name="Riano-Pachon D.M."/>
            <person name="Riekhof W."/>
            <person name="Rymarquis L."/>
            <person name="Schroda M."/>
            <person name="Stern D."/>
            <person name="Umen J."/>
            <person name="Willows R."/>
            <person name="Wilson N."/>
            <person name="Zimmer S.L."/>
            <person name="Allmer J."/>
            <person name="Balk J."/>
            <person name="Bisova K."/>
            <person name="Chen C.J."/>
            <person name="Elias M."/>
            <person name="Gendler K."/>
            <person name="Hauser C."/>
            <person name="Lamb M.R."/>
            <person name="Ledford H."/>
            <person name="Long J.C."/>
            <person name="Minagawa J."/>
            <person name="Page M.D."/>
            <person name="Pan J."/>
            <person name="Pootakham W."/>
            <person name="Roje S."/>
            <person name="Rose A."/>
            <person name="Stahlberg E."/>
            <person name="Terauchi A.M."/>
            <person name="Yang P."/>
            <person name="Ball S."/>
            <person name="Bowler C."/>
            <person name="Dieckmann C.L."/>
            <person name="Gladyshev V.N."/>
            <person name="Green P."/>
            <person name="Jorgensen R."/>
            <person name="Mayfield S."/>
            <person name="Mueller-Roeber B."/>
            <person name="Rajamani S."/>
            <person name="Sayre R.T."/>
            <person name="Brokstein P."/>
            <person name="Dubchak I."/>
            <person name="Goodstein D."/>
            <person name="Hornick L."/>
            <person name="Huang Y.W."/>
            <person name="Jhaveri J."/>
            <person name="Luo Y."/>
            <person name="Martinez D."/>
            <person name="Ngau W.C."/>
            <person name="Otillar B."/>
            <person name="Poliakov A."/>
            <person name="Porter A."/>
            <person name="Szajkowski L."/>
            <person name="Werner G."/>
            <person name="Zhou K."/>
            <person name="Grigoriev I.V."/>
            <person name="Rokhsar D.S."/>
            <person name="Grossman A.R."/>
        </authorList>
    </citation>
    <scope>NUCLEOTIDE SEQUENCE [LARGE SCALE GENOMIC DNA]</scope>
    <source>
        <strain evidence="13">CC-503</strain>
        <strain evidence="12">CC-503 cw92 mt+</strain>
    </source>
</reference>
<evidence type="ECO:0000256" key="7">
    <source>
        <dbReference type="PROSITE-ProRule" id="PRU00283"/>
    </source>
</evidence>
<protein>
    <recommendedName>
        <fullName evidence="14">Kinesin motor domain-containing protein</fullName>
    </recommendedName>
</protein>
<evidence type="ECO:0008006" key="14">
    <source>
        <dbReference type="Google" id="ProtNLM"/>
    </source>
</evidence>
<feature type="coiled-coil region" evidence="8">
    <location>
        <begin position="771"/>
        <end position="798"/>
    </location>
</feature>
<feature type="compositionally biased region" description="Low complexity" evidence="9">
    <location>
        <begin position="1062"/>
        <end position="1073"/>
    </location>
</feature>
<dbReference type="Pfam" id="PF00225">
    <property type="entry name" value="Kinesin"/>
    <property type="match status" value="1"/>
</dbReference>
<proteinExistence type="inferred from homology"/>
<reference evidence="12" key="2">
    <citation type="submission" date="2017-07" db="EMBL/GenBank/DDBJ databases">
        <title>WGS assembly of Chlamydomonas reinhardtii.</title>
        <authorList>
            <consortium name="Chlamydomonas Annotation Team"/>
            <consortium name="JGI Annotation Team"/>
            <person name="Merchant S.S."/>
            <person name="Prochnik S.E."/>
            <person name="Vallon O."/>
            <person name="Harris E.H."/>
            <person name="Karpowicz S.J."/>
            <person name="Witman G.B."/>
            <person name="Terry A."/>
            <person name="Salamov A."/>
            <person name="Fritz-Laylin L.K."/>
            <person name="Marechal-Drouard L."/>
            <person name="Marshall W.F."/>
            <person name="Qu L.H."/>
            <person name="Nelson D.R."/>
            <person name="Sanderfoot A.A."/>
            <person name="Spalding M.H."/>
            <person name="Kapitonov V.V."/>
            <person name="Ren Q."/>
            <person name="Ferris P."/>
            <person name="Lindquist E."/>
            <person name="Shapiro H."/>
            <person name="Lucas S.M."/>
            <person name="Grimwood J."/>
            <person name="Schmutz J."/>
            <person name="Grigoriev I.V."/>
            <person name="Rokhsar D.S."/>
        </authorList>
    </citation>
    <scope>NUCLEOTIDE SEQUENCE</scope>
    <source>
        <strain evidence="12">CC-503 cw92 mt+</strain>
    </source>
</reference>
<dbReference type="GO" id="GO:0015630">
    <property type="term" value="C:microtubule cytoskeleton"/>
    <property type="evidence" value="ECO:0000318"/>
    <property type="project" value="GO_Central"/>
</dbReference>
<evidence type="ECO:0000256" key="2">
    <source>
        <dbReference type="ARBA" id="ARBA00022701"/>
    </source>
</evidence>
<dbReference type="GO" id="GO:0005524">
    <property type="term" value="F:ATP binding"/>
    <property type="evidence" value="ECO:0007669"/>
    <property type="project" value="UniProtKB-UniRule"/>
</dbReference>
<dbReference type="InterPro" id="IPR027640">
    <property type="entry name" value="Kinesin-like_fam"/>
</dbReference>
<evidence type="ECO:0000256" key="6">
    <source>
        <dbReference type="ARBA" id="ARBA00023175"/>
    </source>
</evidence>
<dbReference type="PANTHER" id="PTHR47972:SF28">
    <property type="entry name" value="KINESIN-LIKE PROTEIN KLP-3"/>
    <property type="match status" value="1"/>
</dbReference>
<dbReference type="InterPro" id="IPR001752">
    <property type="entry name" value="Kinesin_motor_dom"/>
</dbReference>
<feature type="domain" description="Calponin-homology (CH)" evidence="10">
    <location>
        <begin position="61"/>
        <end position="169"/>
    </location>
</feature>
<dbReference type="AlphaFoldDB" id="A0A2K3DRU4"/>
<feature type="compositionally biased region" description="Polar residues" evidence="9">
    <location>
        <begin position="884"/>
        <end position="896"/>
    </location>
</feature>
<dbReference type="STRING" id="3055.A0A2K3DRU4"/>
<feature type="coiled-coil region" evidence="8">
    <location>
        <begin position="299"/>
        <end position="422"/>
    </location>
</feature>
<dbReference type="Gramene" id="PNW83261">
    <property type="protein sequence ID" value="PNW83261"/>
    <property type="gene ID" value="CHLRE_05g233100v5"/>
</dbReference>
<keyword evidence="6 7" id="KW-0505">Motor protein</keyword>
<dbReference type="RefSeq" id="XP_001702197.2">
    <property type="nucleotide sequence ID" value="XM_001702145.2"/>
</dbReference>
<dbReference type="RefSeq" id="XP_042924544.1">
    <property type="nucleotide sequence ID" value="XM_043062169.1"/>
</dbReference>
<feature type="compositionally biased region" description="Polar residues" evidence="9">
    <location>
        <begin position="860"/>
        <end position="870"/>
    </location>
</feature>
<evidence type="ECO:0000256" key="3">
    <source>
        <dbReference type="ARBA" id="ARBA00022741"/>
    </source>
</evidence>
<dbReference type="PRINTS" id="PR00380">
    <property type="entry name" value="KINESINHEAVY"/>
</dbReference>
<dbReference type="SMART" id="SM00033">
    <property type="entry name" value="CH"/>
    <property type="match status" value="1"/>
</dbReference>
<feature type="binding site" evidence="7">
    <location>
        <begin position="509"/>
        <end position="516"/>
    </location>
    <ligand>
        <name>ATP</name>
        <dbReference type="ChEBI" id="CHEBI:30616"/>
    </ligand>
</feature>
<feature type="compositionally biased region" description="Polar residues" evidence="9">
    <location>
        <begin position="935"/>
        <end position="1000"/>
    </location>
</feature>
<dbReference type="PANTHER" id="PTHR47972">
    <property type="entry name" value="KINESIN-LIKE PROTEIN KLP-3"/>
    <property type="match status" value="1"/>
</dbReference>
<accession>A0A2K3DRU4</accession>
<feature type="compositionally biased region" description="Polar residues" evidence="9">
    <location>
        <begin position="831"/>
        <end position="850"/>
    </location>
</feature>
<dbReference type="FunCoup" id="A0A2K3DRU4">
    <property type="interactions" value="139"/>
</dbReference>
<name>A0A2K3DRU4_CHLRE</name>
<comment type="similarity">
    <text evidence="1">Belongs to the TRAFAC class myosin-kinesin ATPase superfamily. Kinesin family. KIN-14 subfamily.</text>
</comment>
<dbReference type="Gramene" id="PNW83262">
    <property type="protein sequence ID" value="PNW83262"/>
    <property type="gene ID" value="CHLRE_05g233100v5"/>
</dbReference>
<dbReference type="GO" id="GO:0003777">
    <property type="term" value="F:microtubule motor activity"/>
    <property type="evidence" value="ECO:0007669"/>
    <property type="project" value="InterPro"/>
</dbReference>
<feature type="compositionally biased region" description="Polar residues" evidence="9">
    <location>
        <begin position="1"/>
        <end position="17"/>
    </location>
</feature>
<dbReference type="PROSITE" id="PS50067">
    <property type="entry name" value="KINESIN_MOTOR_2"/>
    <property type="match status" value="1"/>
</dbReference>
<dbReference type="InterPro" id="IPR036872">
    <property type="entry name" value="CH_dom_sf"/>
</dbReference>
<dbReference type="EMBL" id="CM008966">
    <property type="protein sequence ID" value="PNW83262.1"/>
    <property type="molecule type" value="Genomic_DNA"/>
</dbReference>
<dbReference type="KEGG" id="cre:CHLRE_05g233100v5"/>
<evidence type="ECO:0000256" key="5">
    <source>
        <dbReference type="ARBA" id="ARBA00023054"/>
    </source>
</evidence>
<feature type="domain" description="Kinesin motor" evidence="11">
    <location>
        <begin position="429"/>
        <end position="757"/>
    </location>
</feature>
<evidence type="ECO:0000256" key="8">
    <source>
        <dbReference type="SAM" id="Coils"/>
    </source>
</evidence>
<evidence type="ECO:0000256" key="9">
    <source>
        <dbReference type="SAM" id="MobiDB-lite"/>
    </source>
</evidence>
<feature type="region of interest" description="Disordered" evidence="9">
    <location>
        <begin position="1062"/>
        <end position="1081"/>
    </location>
</feature>
<dbReference type="Proteomes" id="UP000006906">
    <property type="component" value="Chromosome 5"/>
</dbReference>
<dbReference type="Gene3D" id="1.10.418.10">
    <property type="entry name" value="Calponin-like domain"/>
    <property type="match status" value="1"/>
</dbReference>
<dbReference type="GO" id="GO:0007018">
    <property type="term" value="P:microtubule-based movement"/>
    <property type="evidence" value="ECO:0007669"/>
    <property type="project" value="InterPro"/>
</dbReference>
<dbReference type="Gene3D" id="1.10.287.1490">
    <property type="match status" value="1"/>
</dbReference>
<dbReference type="GO" id="GO:0007017">
    <property type="term" value="P:microtubule-based process"/>
    <property type="evidence" value="ECO:0000318"/>
    <property type="project" value="GO_Central"/>
</dbReference>
<organism evidence="12 13">
    <name type="scientific">Chlamydomonas reinhardtii</name>
    <name type="common">Chlamydomonas smithii</name>
    <dbReference type="NCBI Taxonomy" id="3055"/>
    <lineage>
        <taxon>Eukaryota</taxon>
        <taxon>Viridiplantae</taxon>
        <taxon>Chlorophyta</taxon>
        <taxon>core chlorophytes</taxon>
        <taxon>Chlorophyceae</taxon>
        <taxon>CS clade</taxon>
        <taxon>Chlamydomonadales</taxon>
        <taxon>Chlamydomonadaceae</taxon>
        <taxon>Chlamydomonas</taxon>
    </lineage>
</organism>
<dbReference type="InterPro" id="IPR001715">
    <property type="entry name" value="CH_dom"/>
</dbReference>
<keyword evidence="5 8" id="KW-0175">Coiled coil</keyword>
<dbReference type="GO" id="GO:0008017">
    <property type="term" value="F:microtubule binding"/>
    <property type="evidence" value="ECO:0000318"/>
    <property type="project" value="GO_Central"/>
</dbReference>
<feature type="region of interest" description="Disordered" evidence="9">
    <location>
        <begin position="932"/>
        <end position="1000"/>
    </location>
</feature>
<feature type="region of interest" description="Disordered" evidence="9">
    <location>
        <begin position="826"/>
        <end position="909"/>
    </location>
</feature>
<keyword evidence="13" id="KW-1185">Reference proteome</keyword>
<dbReference type="InterPro" id="IPR027417">
    <property type="entry name" value="P-loop_NTPase"/>
</dbReference>
<gene>
    <name evidence="12" type="ORF">CHLRE_05g233100v5</name>
</gene>
<keyword evidence="2" id="KW-0493">Microtubule</keyword>
<dbReference type="PROSITE" id="PS50021">
    <property type="entry name" value="CH"/>
    <property type="match status" value="1"/>
</dbReference>
<dbReference type="SUPFAM" id="SSF47576">
    <property type="entry name" value="Calponin-homology domain, CH-domain"/>
    <property type="match status" value="1"/>
</dbReference>
<evidence type="ECO:0000256" key="4">
    <source>
        <dbReference type="ARBA" id="ARBA00022840"/>
    </source>
</evidence>
<evidence type="ECO:0000256" key="1">
    <source>
        <dbReference type="ARBA" id="ARBA00010899"/>
    </source>
</evidence>
<dbReference type="ExpressionAtlas" id="A0A2K3DRU4">
    <property type="expression patterns" value="baseline and differential"/>
</dbReference>
<keyword evidence="4 7" id="KW-0067">ATP-binding</keyword>
<dbReference type="SUPFAM" id="SSF52540">
    <property type="entry name" value="P-loop containing nucleoside triphosphate hydrolases"/>
    <property type="match status" value="1"/>
</dbReference>
<evidence type="ECO:0000313" key="12">
    <source>
        <dbReference type="EMBL" id="PNW83261.1"/>
    </source>
</evidence>
<dbReference type="PaxDb" id="3055-EDO97128"/>
<dbReference type="EMBL" id="CM008966">
    <property type="protein sequence ID" value="PNW83261.1"/>
    <property type="molecule type" value="Genomic_DNA"/>
</dbReference>
<evidence type="ECO:0000259" key="10">
    <source>
        <dbReference type="PROSITE" id="PS50021"/>
    </source>
</evidence>
<sequence length="1081" mass="115274">MDISVSISEALSPQQDGGSARLGSVWGRGDNSRKSSDFLDTAALRKSLNSGGMTPTGSLTMARRKAAAEFIKDCTSEDIPYSNDLHFRQSLCDGRLLCKVLNTVYANAVPKVEGGDAAEDANVGAFLHFMEKTNVPSDARFSVQDLRSDGWDDRPRVTECLLWLQKVHRSSDISSPAPFSLFKHGGDVSDVRAVRDSPRKGSPPPSDLNSMLAAQRQKHMTVVPSSARSMASVQPNASFANLCSDISRTLMSRLQPGLQPPVPYDTSATGVDVRAVMEQFLNGLSVEYERRLLAKDQELTASKEALTKLRKQMESVQAQLDTIRKELEDQQLEQMRAQAAASQSQLAELQQQLEATRMELAERTAALEAASAELNTAGDSSSARVQQLEAQLAAVGEQLQDYEALKQAFTDVREENKKLYNTVQDLKGSIRVFCRVRPLGTTGDSADGCLDVGLEGQLAVYEREKDRRAVYRFDKVFAGNSTQAAVYEDVQTLIRSVMDGYNVCIFAYGQTGSGKTHTMTGSNTEDSSGRGINYRALDDLFALKAQRDQEMHYSIRAQMLEIYNESIRDLLVDNNSSSGGGPNVLQLLSTQPSGENVPGANKVEVTTTEDVLHMMRIGARNRHMAATNMNDRSSRSHQVLTIVVDGENRLTRARTHACLHLVDLAGSERTDKSGVEGDRLREANNINSSLSALGSVMHALANKQKHVPFRNSKLTELLQDSLGGNAKVCMLMHVAPEATSYGESVSTLNFGNRVAAVTLGQAKANQESGKVFEANELLAKKDRQIDDLRRQLSEQASTIHSLRSSVDAVPALSARSVSFCTANTHADAASTPGSAMRTSRPGNSGTTPRNNGVYGYGYQDVQTPRSQSMRSPAPSLPLHGLSRPPTSAITPRTSLHGSASASASQGGEAVVPNIPAGTVSSLVEQLDKVAPLNSARGSRGQQQAGASSTGMGIGSGRTSSMALGRSSSIPKLDTSSMTRPSTATLTASGSMSARTSTRYGGSNSSAAAAAQAAAAAAAAAKTRPATSRTSSIYGSSSSNALLGPISRSTSVVLAEGAVPSVVSSKVGKPPLSSRPSGGWKA</sequence>
<dbReference type="InterPro" id="IPR036961">
    <property type="entry name" value="Kinesin_motor_dom_sf"/>
</dbReference>
<keyword evidence="3 7" id="KW-0547">Nucleotide-binding</keyword>
<dbReference type="OrthoDB" id="3176171at2759"/>